<evidence type="ECO:0000259" key="16">
    <source>
        <dbReference type="Pfam" id="PF00275"/>
    </source>
</evidence>
<evidence type="ECO:0000313" key="17">
    <source>
        <dbReference type="EMBL" id="OTP65469.1"/>
    </source>
</evidence>
<keyword evidence="5 17" id="KW-0808">Transferase</keyword>
<sequence>MSCHAHIDIEIDWPMTANVARGGIICALLSNAWHPYMSNLIVHGGIALRGEITPSANKNAVLPILCATLLTDQPLRLIGVPDITDVKKILDIFRMLGSSVSMDFTTGVLQLHHHATRFDPVEHRLPEEMRSSIMLVPPLLARFGVARLENDVKGCTLGVREIDPHVEVFERFGARIERTTDSLIVRVESQMTANDHWFDYASVTTTENFVLCAASANGTSSLVNAASEPHVQEFCRFLAMLGVAIDGIGTSRITVTGGKKLGGGEFRFSEDFHEIATFLALGAITGGDIAVKNTAPEQFPLIDRTFAKFGVHVEHSNGWSRTVRDGPLRVRRPFTQNILTKVEAAPWPYLPVDLLPIFIALGVKAEGSAMFWNKVYDGAMGWSGELSKFGAHVFLSDPHRLITFGGLTLTPAKVESPYIIRVAIALLMVAASIEGRSEITNALPIRRAHPRFVENLRSVGANVEWTSSE</sequence>
<evidence type="ECO:0000256" key="6">
    <source>
        <dbReference type="ARBA" id="ARBA00022960"/>
    </source>
</evidence>
<keyword evidence="3" id="KW-0963">Cytoplasm</keyword>
<comment type="pathway">
    <text evidence="2">Cell wall biogenesis; peptidoglycan biosynthesis.</text>
</comment>
<dbReference type="PANTHER" id="PTHR43783">
    <property type="entry name" value="UDP-N-ACETYLGLUCOSAMINE 1-CARBOXYVINYLTRANSFERASE"/>
    <property type="match status" value="1"/>
</dbReference>
<keyword evidence="9" id="KW-0961">Cell wall biogenesis/degradation</keyword>
<protein>
    <recommendedName>
        <fullName evidence="12">UDP-N-acetylglucosamine 1-carboxyvinyltransferase</fullName>
        <ecNumber evidence="11">2.5.1.7</ecNumber>
    </recommendedName>
    <alternativeName>
        <fullName evidence="13">Enoylpyruvate transferase</fullName>
    </alternativeName>
    <alternativeName>
        <fullName evidence="14">UDP-N-acetylglucosamine enolpyruvyl transferase</fullName>
    </alternativeName>
</protein>
<keyword evidence="6" id="KW-0133">Cell shape</keyword>
<dbReference type="InterPro" id="IPR050068">
    <property type="entry name" value="MurA_subfamily"/>
</dbReference>
<dbReference type="InterPro" id="IPR001986">
    <property type="entry name" value="Enolpyruvate_Tfrase_dom"/>
</dbReference>
<comment type="similarity">
    <text evidence="10">Belongs to the EPSP synthase family. MurA subfamily.</text>
</comment>
<dbReference type="GO" id="GO:0071555">
    <property type="term" value="P:cell wall organization"/>
    <property type="evidence" value="ECO:0007669"/>
    <property type="project" value="UniProtKB-KW"/>
</dbReference>
<evidence type="ECO:0000256" key="14">
    <source>
        <dbReference type="ARBA" id="ARBA00042842"/>
    </source>
</evidence>
<keyword evidence="4" id="KW-0132">Cell division</keyword>
<name>A0A242M4L2_CABSO</name>
<dbReference type="PANTHER" id="PTHR43783:SF1">
    <property type="entry name" value="UDP-N-ACETYLGLUCOSAMINE 1-CARBOXYVINYLTRANSFERASE"/>
    <property type="match status" value="1"/>
</dbReference>
<evidence type="ECO:0000256" key="11">
    <source>
        <dbReference type="ARBA" id="ARBA00039108"/>
    </source>
</evidence>
<dbReference type="EC" id="2.5.1.7" evidence="11"/>
<evidence type="ECO:0000256" key="15">
    <source>
        <dbReference type="ARBA" id="ARBA00047527"/>
    </source>
</evidence>
<dbReference type="InterPro" id="IPR013792">
    <property type="entry name" value="RNA3'P_cycl/enolpyr_Trfase_a/b"/>
</dbReference>
<comment type="caution">
    <text evidence="17">The sequence shown here is derived from an EMBL/GenBank/DDBJ whole genome shotgun (WGS) entry which is preliminary data.</text>
</comment>
<comment type="catalytic activity">
    <reaction evidence="15">
        <text>phosphoenolpyruvate + UDP-N-acetyl-alpha-D-glucosamine = UDP-N-acetyl-3-O-(1-carboxyvinyl)-alpha-D-glucosamine + phosphate</text>
        <dbReference type="Rhea" id="RHEA:18681"/>
        <dbReference type="ChEBI" id="CHEBI:43474"/>
        <dbReference type="ChEBI" id="CHEBI:57705"/>
        <dbReference type="ChEBI" id="CHEBI:58702"/>
        <dbReference type="ChEBI" id="CHEBI:68483"/>
        <dbReference type="EC" id="2.5.1.7"/>
    </reaction>
</comment>
<keyword evidence="8" id="KW-0131">Cell cycle</keyword>
<accession>A0A242M4L2</accession>
<dbReference type="Pfam" id="PF00275">
    <property type="entry name" value="EPSP_synthase"/>
    <property type="match status" value="1"/>
</dbReference>
<dbReference type="Gene3D" id="3.65.10.10">
    <property type="entry name" value="Enolpyruvate transferase domain"/>
    <property type="match status" value="2"/>
</dbReference>
<dbReference type="AlphaFoldDB" id="A0A242M4L2"/>
<evidence type="ECO:0000256" key="10">
    <source>
        <dbReference type="ARBA" id="ARBA00038367"/>
    </source>
</evidence>
<evidence type="ECO:0000313" key="18">
    <source>
        <dbReference type="Proteomes" id="UP000195221"/>
    </source>
</evidence>
<comment type="subcellular location">
    <subcellularLocation>
        <location evidence="1">Cytoplasm</location>
    </subcellularLocation>
</comment>
<feature type="domain" description="Enolpyruvate transferase" evidence="16">
    <location>
        <begin position="44"/>
        <end position="456"/>
    </location>
</feature>
<evidence type="ECO:0000256" key="9">
    <source>
        <dbReference type="ARBA" id="ARBA00023316"/>
    </source>
</evidence>
<evidence type="ECO:0000256" key="7">
    <source>
        <dbReference type="ARBA" id="ARBA00022984"/>
    </source>
</evidence>
<dbReference type="Proteomes" id="UP000195221">
    <property type="component" value="Unassembled WGS sequence"/>
</dbReference>
<dbReference type="GO" id="GO:0008760">
    <property type="term" value="F:UDP-N-acetylglucosamine 1-carboxyvinyltransferase activity"/>
    <property type="evidence" value="ECO:0007669"/>
    <property type="project" value="UniProtKB-EC"/>
</dbReference>
<evidence type="ECO:0000256" key="2">
    <source>
        <dbReference type="ARBA" id="ARBA00004752"/>
    </source>
</evidence>
<dbReference type="GO" id="GO:0005737">
    <property type="term" value="C:cytoplasm"/>
    <property type="evidence" value="ECO:0007669"/>
    <property type="project" value="UniProtKB-SubCell"/>
</dbReference>
<dbReference type="GO" id="GO:0051301">
    <property type="term" value="P:cell division"/>
    <property type="evidence" value="ECO:0007669"/>
    <property type="project" value="UniProtKB-KW"/>
</dbReference>
<dbReference type="NCBIfam" id="NF006873">
    <property type="entry name" value="PRK09369.1"/>
    <property type="match status" value="1"/>
</dbReference>
<evidence type="ECO:0000256" key="1">
    <source>
        <dbReference type="ARBA" id="ARBA00004496"/>
    </source>
</evidence>
<gene>
    <name evidence="17" type="ORF">PAMC26577_40230</name>
</gene>
<keyword evidence="7" id="KW-0573">Peptidoglycan synthesis</keyword>
<reference evidence="17 18" key="1">
    <citation type="submission" date="2017-03" db="EMBL/GenBank/DDBJ databases">
        <title>Genome analysis of strain PAMC 26577.</title>
        <authorList>
            <person name="Oh H.-M."/>
            <person name="Yang J.-A."/>
        </authorList>
    </citation>
    <scope>NUCLEOTIDE SEQUENCE [LARGE SCALE GENOMIC DNA]</scope>
    <source>
        <strain evidence="17 18">PAMC 26577</strain>
    </source>
</reference>
<evidence type="ECO:0000256" key="13">
    <source>
        <dbReference type="ARBA" id="ARBA00042443"/>
    </source>
</evidence>
<organism evidence="17 18">
    <name type="scientific">Caballeronia sordidicola</name>
    <name type="common">Burkholderia sordidicola</name>
    <dbReference type="NCBI Taxonomy" id="196367"/>
    <lineage>
        <taxon>Bacteria</taxon>
        <taxon>Pseudomonadati</taxon>
        <taxon>Pseudomonadota</taxon>
        <taxon>Betaproteobacteria</taxon>
        <taxon>Burkholderiales</taxon>
        <taxon>Burkholderiaceae</taxon>
        <taxon>Caballeronia</taxon>
    </lineage>
</organism>
<dbReference type="GO" id="GO:0008360">
    <property type="term" value="P:regulation of cell shape"/>
    <property type="evidence" value="ECO:0007669"/>
    <property type="project" value="UniProtKB-KW"/>
</dbReference>
<evidence type="ECO:0000256" key="8">
    <source>
        <dbReference type="ARBA" id="ARBA00023306"/>
    </source>
</evidence>
<dbReference type="InterPro" id="IPR036968">
    <property type="entry name" value="Enolpyruvate_Tfrase_sf"/>
</dbReference>
<dbReference type="EMBL" id="NBTZ01000181">
    <property type="protein sequence ID" value="OTP65469.1"/>
    <property type="molecule type" value="Genomic_DNA"/>
</dbReference>
<dbReference type="GO" id="GO:0009252">
    <property type="term" value="P:peptidoglycan biosynthetic process"/>
    <property type="evidence" value="ECO:0007669"/>
    <property type="project" value="UniProtKB-KW"/>
</dbReference>
<dbReference type="SUPFAM" id="SSF55205">
    <property type="entry name" value="EPT/RTPC-like"/>
    <property type="match status" value="1"/>
</dbReference>
<evidence type="ECO:0000256" key="12">
    <source>
        <dbReference type="ARBA" id="ARBA00039754"/>
    </source>
</evidence>
<proteinExistence type="inferred from homology"/>
<evidence type="ECO:0000256" key="3">
    <source>
        <dbReference type="ARBA" id="ARBA00022490"/>
    </source>
</evidence>
<evidence type="ECO:0000256" key="4">
    <source>
        <dbReference type="ARBA" id="ARBA00022618"/>
    </source>
</evidence>
<evidence type="ECO:0000256" key="5">
    <source>
        <dbReference type="ARBA" id="ARBA00022679"/>
    </source>
</evidence>